<dbReference type="KEGG" id="bid:Bind_2122"/>
<sequence>MRMLIEDVIKALILLLDEIDGDADLEDSPDDEDGADREPENGL</sequence>
<feature type="compositionally biased region" description="Acidic residues" evidence="1">
    <location>
        <begin position="21"/>
        <end position="35"/>
    </location>
</feature>
<dbReference type="HOGENOM" id="CLU_3230204_0_0_5"/>
<organism evidence="2 3">
    <name type="scientific">Beijerinckia indica subsp. indica (strain ATCC 9039 / DSM 1715 / NCIMB 8712)</name>
    <dbReference type="NCBI Taxonomy" id="395963"/>
    <lineage>
        <taxon>Bacteria</taxon>
        <taxon>Pseudomonadati</taxon>
        <taxon>Pseudomonadota</taxon>
        <taxon>Alphaproteobacteria</taxon>
        <taxon>Hyphomicrobiales</taxon>
        <taxon>Beijerinckiaceae</taxon>
        <taxon>Beijerinckia</taxon>
    </lineage>
</organism>
<protein>
    <submittedName>
        <fullName evidence="2">Uncharacterized protein</fullName>
    </submittedName>
</protein>
<dbReference type="RefSeq" id="WP_012385098.1">
    <property type="nucleotide sequence ID" value="NC_010581.1"/>
</dbReference>
<name>B2IG03_BEII9</name>
<reference evidence="2 3" key="2">
    <citation type="journal article" date="2010" name="J. Bacteriol.">
        <title>Complete genome sequence of Beijerinckia indica subsp. indica.</title>
        <authorList>
            <person name="Tamas I."/>
            <person name="Dedysh S.N."/>
            <person name="Liesack W."/>
            <person name="Stott M.B."/>
            <person name="Alam M."/>
            <person name="Murrell J.C."/>
            <person name="Dunfield P.F."/>
        </authorList>
    </citation>
    <scope>NUCLEOTIDE SEQUENCE [LARGE SCALE GENOMIC DNA]</scope>
    <source>
        <strain evidence="3">ATCC 9039 / DSM 1715 / NCIMB 8712</strain>
    </source>
</reference>
<feature type="region of interest" description="Disordered" evidence="1">
    <location>
        <begin position="21"/>
        <end position="43"/>
    </location>
</feature>
<keyword evidence="3" id="KW-1185">Reference proteome</keyword>
<evidence type="ECO:0000313" key="2">
    <source>
        <dbReference type="EMBL" id="ACB95742.1"/>
    </source>
</evidence>
<evidence type="ECO:0000313" key="3">
    <source>
        <dbReference type="Proteomes" id="UP000001695"/>
    </source>
</evidence>
<proteinExistence type="predicted"/>
<gene>
    <name evidence="2" type="ordered locus">Bind_2122</name>
</gene>
<dbReference type="Proteomes" id="UP000001695">
    <property type="component" value="Chromosome"/>
</dbReference>
<dbReference type="EMBL" id="CP001016">
    <property type="protein sequence ID" value="ACB95742.1"/>
    <property type="molecule type" value="Genomic_DNA"/>
</dbReference>
<evidence type="ECO:0000256" key="1">
    <source>
        <dbReference type="SAM" id="MobiDB-lite"/>
    </source>
</evidence>
<reference evidence="3" key="1">
    <citation type="submission" date="2008-03" db="EMBL/GenBank/DDBJ databases">
        <title>Complete sequence of chromosome of Beijerinckia indica subsp. indica ATCC 9039.</title>
        <authorList>
            <consortium name="US DOE Joint Genome Institute"/>
            <person name="Copeland A."/>
            <person name="Lucas S."/>
            <person name="Lapidus A."/>
            <person name="Glavina del Rio T."/>
            <person name="Dalin E."/>
            <person name="Tice H."/>
            <person name="Bruce D."/>
            <person name="Goodwin L."/>
            <person name="Pitluck S."/>
            <person name="LaButti K."/>
            <person name="Schmutz J."/>
            <person name="Larimer F."/>
            <person name="Land M."/>
            <person name="Hauser L."/>
            <person name="Kyrpides N."/>
            <person name="Mikhailova N."/>
            <person name="Dunfield P.F."/>
            <person name="Dedysh S.N."/>
            <person name="Liesack W."/>
            <person name="Saw J.H."/>
            <person name="Alam M."/>
            <person name="Chen Y."/>
            <person name="Murrell J.C."/>
            <person name="Richardson P."/>
        </authorList>
    </citation>
    <scope>NUCLEOTIDE SEQUENCE [LARGE SCALE GENOMIC DNA]</scope>
    <source>
        <strain evidence="3">ATCC 9039 / DSM 1715 / NCIMB 8712</strain>
    </source>
</reference>
<accession>B2IG03</accession>
<dbReference type="AlphaFoldDB" id="B2IG03"/>